<evidence type="ECO:0000313" key="1">
    <source>
        <dbReference type="EMBL" id="RYO91858.1"/>
    </source>
</evidence>
<proteinExistence type="predicted"/>
<sequence>MGHRVSELMISVFAGGERDKFGRQKNARLPLLLPKVMEGRPIASDSPLLSLPPEILGDIIDLIADEKTTLAALALVNSDCRQLARSCQFADICFDYGRNSSQLLLRLSDEARTRLGCAVGGNTTRPLFIGPCIRRVTVSPHPEWVAHVHNDLYESIWGDAADVFPREKRDQLSKKAFDWYMATFRTPLLITLKQAMPNIEALSWCDGMCLDDTFFKIVTHLPIQSLKMSRVHIGEPYRLEPPMTPPAMPLESLSFGAHLCDEKVHKEERTGDADTQGNRNPIFRQALSTCQPFRDLETLVVPYLGDQSAATALVVVDFISRHPHARKLSVSRGAPQFMDSRLLPLLSGGRWSNLASLSLAWDEPGIEETTRRNIATISTESLAAIGSIVSLEQLHLSAGEPAGWRHQWLVDHIVVRSNLRGLARLKRLAFSRDTYMVPGGLSALDEEGYYERRLVTPADRNEALEWAALGGAGSIRHMDEREGNNDNGPGLTDHEIWERAHRNRMIQEAERYAAVFQQLEWVYCGQWPMDIRKEQTLSGINRFAVPLGKSRDSCRTLLGRMFAMGEDDD</sequence>
<dbReference type="EMBL" id="QJNS01000035">
    <property type="protein sequence ID" value="RYO91858.1"/>
    <property type="molecule type" value="Genomic_DNA"/>
</dbReference>
<accession>A0ABY0HFC7</accession>
<comment type="caution">
    <text evidence="1">The sequence shown here is derived from an EMBL/GenBank/DDBJ whole genome shotgun (WGS) entry which is preliminary data.</text>
</comment>
<name>A0ABY0HFC7_9PEZI</name>
<protein>
    <recommendedName>
        <fullName evidence="3">F-box domain-containing protein</fullName>
    </recommendedName>
</protein>
<keyword evidence="2" id="KW-1185">Reference proteome</keyword>
<evidence type="ECO:0000313" key="2">
    <source>
        <dbReference type="Proteomes" id="UP000294003"/>
    </source>
</evidence>
<evidence type="ECO:0008006" key="3">
    <source>
        <dbReference type="Google" id="ProtNLM"/>
    </source>
</evidence>
<reference evidence="1 2" key="1">
    <citation type="submission" date="2018-06" db="EMBL/GenBank/DDBJ databases">
        <title>Complete Genomes of Monosporascus.</title>
        <authorList>
            <person name="Robinson A.J."/>
            <person name="Natvig D.O."/>
        </authorList>
    </citation>
    <scope>NUCLEOTIDE SEQUENCE [LARGE SCALE GENOMIC DNA]</scope>
    <source>
        <strain evidence="1 2">CBS 609.92</strain>
    </source>
</reference>
<gene>
    <name evidence="1" type="ORF">DL762_001938</name>
</gene>
<organism evidence="1 2">
    <name type="scientific">Monosporascus cannonballus</name>
    <dbReference type="NCBI Taxonomy" id="155416"/>
    <lineage>
        <taxon>Eukaryota</taxon>
        <taxon>Fungi</taxon>
        <taxon>Dikarya</taxon>
        <taxon>Ascomycota</taxon>
        <taxon>Pezizomycotina</taxon>
        <taxon>Sordariomycetes</taxon>
        <taxon>Xylariomycetidae</taxon>
        <taxon>Xylariales</taxon>
        <taxon>Xylariales incertae sedis</taxon>
        <taxon>Monosporascus</taxon>
    </lineage>
</organism>
<dbReference type="Proteomes" id="UP000294003">
    <property type="component" value="Unassembled WGS sequence"/>
</dbReference>